<keyword evidence="2" id="KW-1185">Reference proteome</keyword>
<evidence type="ECO:0000313" key="1">
    <source>
        <dbReference type="EMBL" id="KAJ0075389.1"/>
    </source>
</evidence>
<gene>
    <name evidence="1" type="ORF">Patl1_34041</name>
</gene>
<sequence length="80" mass="9269">MTLGLPFLPFKIILSPTLLTLSQGLLQLYFTWLLGLPPLLSKQICPSIVMFIYLGYLGKFCSINVWIEHFFFPCREPIYL</sequence>
<evidence type="ECO:0000313" key="2">
    <source>
        <dbReference type="Proteomes" id="UP001164250"/>
    </source>
</evidence>
<accession>A0ACC0ZS32</accession>
<organism evidence="1 2">
    <name type="scientific">Pistacia atlantica</name>
    <dbReference type="NCBI Taxonomy" id="434234"/>
    <lineage>
        <taxon>Eukaryota</taxon>
        <taxon>Viridiplantae</taxon>
        <taxon>Streptophyta</taxon>
        <taxon>Embryophyta</taxon>
        <taxon>Tracheophyta</taxon>
        <taxon>Spermatophyta</taxon>
        <taxon>Magnoliopsida</taxon>
        <taxon>eudicotyledons</taxon>
        <taxon>Gunneridae</taxon>
        <taxon>Pentapetalae</taxon>
        <taxon>rosids</taxon>
        <taxon>malvids</taxon>
        <taxon>Sapindales</taxon>
        <taxon>Anacardiaceae</taxon>
        <taxon>Pistacia</taxon>
    </lineage>
</organism>
<comment type="caution">
    <text evidence="1">The sequence shown here is derived from an EMBL/GenBank/DDBJ whole genome shotgun (WGS) entry which is preliminary data.</text>
</comment>
<proteinExistence type="predicted"/>
<name>A0ACC0ZS32_9ROSI</name>
<dbReference type="EMBL" id="CM047910">
    <property type="protein sequence ID" value="KAJ0075389.1"/>
    <property type="molecule type" value="Genomic_DNA"/>
</dbReference>
<dbReference type="Proteomes" id="UP001164250">
    <property type="component" value="Chromosome 15"/>
</dbReference>
<protein>
    <submittedName>
        <fullName evidence="1">Uncharacterized protein</fullName>
    </submittedName>
</protein>
<reference evidence="2" key="1">
    <citation type="journal article" date="2023" name="G3 (Bethesda)">
        <title>Genome assembly and association tests identify interacting loci associated with vigor, precocity, and sex in interspecific pistachio rootstocks.</title>
        <authorList>
            <person name="Palmer W."/>
            <person name="Jacygrad E."/>
            <person name="Sagayaradj S."/>
            <person name="Cavanaugh K."/>
            <person name="Han R."/>
            <person name="Bertier L."/>
            <person name="Beede B."/>
            <person name="Kafkas S."/>
            <person name="Golino D."/>
            <person name="Preece J."/>
            <person name="Michelmore R."/>
        </authorList>
    </citation>
    <scope>NUCLEOTIDE SEQUENCE [LARGE SCALE GENOMIC DNA]</scope>
</reference>